<evidence type="ECO:0000313" key="2">
    <source>
        <dbReference type="EMBL" id="BBX71657.1"/>
    </source>
</evidence>
<dbReference type="Proteomes" id="UP000466514">
    <property type="component" value="Chromosome"/>
</dbReference>
<accession>A0A7I7MIP7</accession>
<keyword evidence="3" id="KW-1185">Reference proteome</keyword>
<feature type="domain" description="Transposase IS204/IS1001/IS1096/IS1165 DDE" evidence="1">
    <location>
        <begin position="1"/>
        <end position="89"/>
    </location>
</feature>
<evidence type="ECO:0000313" key="3">
    <source>
        <dbReference type="Proteomes" id="UP000466514"/>
    </source>
</evidence>
<dbReference type="Pfam" id="PF01610">
    <property type="entry name" value="DDE_Tnp_ISL3"/>
    <property type="match status" value="1"/>
</dbReference>
<organism evidence="2 3">
    <name type="scientific">Mycolicibacterium psychrotolerans</name>
    <dbReference type="NCBI Taxonomy" id="216929"/>
    <lineage>
        <taxon>Bacteria</taxon>
        <taxon>Bacillati</taxon>
        <taxon>Actinomycetota</taxon>
        <taxon>Actinomycetes</taxon>
        <taxon>Mycobacteriales</taxon>
        <taxon>Mycobacteriaceae</taxon>
        <taxon>Mycolicibacterium</taxon>
    </lineage>
</organism>
<dbReference type="AlphaFoldDB" id="A0A7I7MIP7"/>
<proteinExistence type="predicted"/>
<protein>
    <recommendedName>
        <fullName evidence="1">Transposase IS204/IS1001/IS1096/IS1165 DDE domain-containing protein</fullName>
    </recommendedName>
</protein>
<evidence type="ECO:0000259" key="1">
    <source>
        <dbReference type="Pfam" id="PF01610"/>
    </source>
</evidence>
<name>A0A7I7MIP7_9MYCO</name>
<dbReference type="EMBL" id="AP022574">
    <property type="protein sequence ID" value="BBX71657.1"/>
    <property type="molecule type" value="Genomic_DNA"/>
</dbReference>
<sequence>MDGFGGYKTAATDELRDATAVMDPFHVVALVGAKLDLTGQRIQQLTCGRRGRTGDPLYGVRRTLRTRVPLLSTRQRARLEAAFADDDHLAVLVT</sequence>
<reference evidence="2 3" key="1">
    <citation type="journal article" date="2019" name="Emerg. Microbes Infect.">
        <title>Comprehensive subspecies identification of 175 nontuberculous mycobacteria species based on 7547 genomic profiles.</title>
        <authorList>
            <person name="Matsumoto Y."/>
            <person name="Kinjo T."/>
            <person name="Motooka D."/>
            <person name="Nabeya D."/>
            <person name="Jung N."/>
            <person name="Uechi K."/>
            <person name="Horii T."/>
            <person name="Iida T."/>
            <person name="Fujita J."/>
            <person name="Nakamura S."/>
        </authorList>
    </citation>
    <scope>NUCLEOTIDE SEQUENCE [LARGE SCALE GENOMIC DNA]</scope>
    <source>
        <strain evidence="2 3">JCM 13323</strain>
    </source>
</reference>
<dbReference type="InterPro" id="IPR002560">
    <property type="entry name" value="Transposase_DDE"/>
</dbReference>
<gene>
    <name evidence="2" type="ORF">MPSYJ_51180</name>
</gene>
<dbReference type="KEGG" id="mpsc:MPSYJ_51180"/>